<evidence type="ECO:0000313" key="3">
    <source>
        <dbReference type="Proteomes" id="UP000490939"/>
    </source>
</evidence>
<dbReference type="Proteomes" id="UP000490939">
    <property type="component" value="Unassembled WGS sequence"/>
</dbReference>
<dbReference type="AlphaFoldDB" id="A0A8H3VWB8"/>
<protein>
    <submittedName>
        <fullName evidence="2">Uncharacterized protein</fullName>
    </submittedName>
</protein>
<accession>A0A8H3VWB8</accession>
<comment type="caution">
    <text evidence="2">The sequence shown here is derived from an EMBL/GenBank/DDBJ whole genome shotgun (WGS) entry which is preliminary data.</text>
</comment>
<sequence length="453" mass="50887">MNHADTQDKIFKVDTMKRKVSSDELPSSKKRQKNVKSEIEQGSSKSGCETPEGNSGNRDSNSTSSKDPPGGKSSLPKPETVVRKLEETYQKSGERYSATSKASPGGESSLPEQESATRRLEDTYHKSRKRNHTTLEEDEAEFPEPLAPEAEPHIFTSPKSLQEAGKREKKAAIGRFQISQLALTPPPTPESEEKDHSTSGDGGKTEPIAKKTKHHTQYDLFGSSWDEPPKRTVFLHAEAQLQLEEQKPASELRDHTITRIKRQMEQESGEGYYYQPIRMLDTAIFRTSTTVYKEARSAFLESNNVHVLPGLQYHSYLVPEPVAFDSITEYQLLEARKMELICNTAMLPLIAEVLAQRENQPQELHIRLCQVAETTSCFDFISWIRSLVGVRAKACTLQICKIEAYQESHTASIAVPIDDLCDGFKVHIDDIVGIIESRLRIDVEEVRLTTTAI</sequence>
<evidence type="ECO:0000256" key="1">
    <source>
        <dbReference type="SAM" id="MobiDB-lite"/>
    </source>
</evidence>
<feature type="compositionally biased region" description="Basic and acidic residues" evidence="1">
    <location>
        <begin position="80"/>
        <end position="94"/>
    </location>
</feature>
<name>A0A8H3VWB8_VENIN</name>
<feature type="compositionally biased region" description="Basic and acidic residues" evidence="1">
    <location>
        <begin position="191"/>
        <end position="209"/>
    </location>
</feature>
<feature type="compositionally biased region" description="Basic and acidic residues" evidence="1">
    <location>
        <begin position="115"/>
        <end position="125"/>
    </location>
</feature>
<proteinExistence type="predicted"/>
<organism evidence="2 3">
    <name type="scientific">Venturia inaequalis</name>
    <name type="common">Apple scab fungus</name>
    <dbReference type="NCBI Taxonomy" id="5025"/>
    <lineage>
        <taxon>Eukaryota</taxon>
        <taxon>Fungi</taxon>
        <taxon>Dikarya</taxon>
        <taxon>Ascomycota</taxon>
        <taxon>Pezizomycotina</taxon>
        <taxon>Dothideomycetes</taxon>
        <taxon>Pleosporomycetidae</taxon>
        <taxon>Venturiales</taxon>
        <taxon>Venturiaceae</taxon>
        <taxon>Venturia</taxon>
    </lineage>
</organism>
<dbReference type="EMBL" id="WNWR01000002">
    <property type="protein sequence ID" value="KAE9994732.1"/>
    <property type="molecule type" value="Genomic_DNA"/>
</dbReference>
<evidence type="ECO:0000313" key="2">
    <source>
        <dbReference type="EMBL" id="KAE9994732.1"/>
    </source>
</evidence>
<reference evidence="2 3" key="1">
    <citation type="submission" date="2019-07" db="EMBL/GenBank/DDBJ databases">
        <title>Venturia inaequalis Genome Resource.</title>
        <authorList>
            <person name="Lichtner F.J."/>
        </authorList>
    </citation>
    <scope>NUCLEOTIDE SEQUENCE [LARGE SCALE GENOMIC DNA]</scope>
    <source>
        <strain evidence="2 3">DMI_063113</strain>
    </source>
</reference>
<feature type="compositionally biased region" description="Basic and acidic residues" evidence="1">
    <location>
        <begin position="1"/>
        <end position="22"/>
    </location>
</feature>
<feature type="compositionally biased region" description="Polar residues" evidence="1">
    <location>
        <begin position="40"/>
        <end position="66"/>
    </location>
</feature>
<gene>
    <name evidence="2" type="ORF">EG327_002996</name>
</gene>
<feature type="region of interest" description="Disordered" evidence="1">
    <location>
        <begin position="1"/>
        <end position="215"/>
    </location>
</feature>
<keyword evidence="3" id="KW-1185">Reference proteome</keyword>